<accession>A0ABY2WIR6</accession>
<proteinExistence type="predicted"/>
<reference evidence="1 2" key="1">
    <citation type="submission" date="2019-05" db="EMBL/GenBank/DDBJ databases">
        <title>Flagellimonas sp. AsT0115, sp. nov., isolated from a marine red algae, Asparagopsis taxiformis.</title>
        <authorList>
            <person name="Kim J."/>
            <person name="Jeong S.E."/>
            <person name="Jeon C.O."/>
        </authorList>
    </citation>
    <scope>NUCLEOTIDE SEQUENCE [LARGE SCALE GENOMIC DNA]</scope>
    <source>
        <strain evidence="1 2">AsT0115</strain>
    </source>
</reference>
<evidence type="ECO:0000313" key="2">
    <source>
        <dbReference type="Proteomes" id="UP000751614"/>
    </source>
</evidence>
<protein>
    <submittedName>
        <fullName evidence="1">Uncharacterized protein</fullName>
    </submittedName>
</protein>
<gene>
    <name evidence="1" type="ORF">FGG15_11115</name>
</gene>
<comment type="caution">
    <text evidence="1">The sequence shown here is derived from an EMBL/GenBank/DDBJ whole genome shotgun (WGS) entry which is preliminary data.</text>
</comment>
<dbReference type="RefSeq" id="WP_138836221.1">
    <property type="nucleotide sequence ID" value="NZ_VCNI01000002.1"/>
</dbReference>
<dbReference type="EMBL" id="VCNI01000002">
    <property type="protein sequence ID" value="TMU54743.1"/>
    <property type="molecule type" value="Genomic_DNA"/>
</dbReference>
<evidence type="ECO:0000313" key="1">
    <source>
        <dbReference type="EMBL" id="TMU54743.1"/>
    </source>
</evidence>
<sequence>MKVIGGLLLLILMLIPQFEPDNSGDKDLVLVTFKCESCKIKNKFEVSGPTEFVMERVDFPFSKKMKPGKYEMTYWQNRVQQIHLPFSVHKESENLVIVKE</sequence>
<dbReference type="Proteomes" id="UP000751614">
    <property type="component" value="Unassembled WGS sequence"/>
</dbReference>
<organism evidence="1 2">
    <name type="scientific">Flagellimonas algicola</name>
    <dbReference type="NCBI Taxonomy" id="2583815"/>
    <lineage>
        <taxon>Bacteria</taxon>
        <taxon>Pseudomonadati</taxon>
        <taxon>Bacteroidota</taxon>
        <taxon>Flavobacteriia</taxon>
        <taxon>Flavobacteriales</taxon>
        <taxon>Flavobacteriaceae</taxon>
        <taxon>Flagellimonas</taxon>
    </lineage>
</organism>
<keyword evidence="2" id="KW-1185">Reference proteome</keyword>
<name>A0ABY2WIR6_9FLAO</name>